<evidence type="ECO:0000259" key="1">
    <source>
        <dbReference type="Pfam" id="PF00248"/>
    </source>
</evidence>
<dbReference type="Gene3D" id="3.20.20.100">
    <property type="entry name" value="NADP-dependent oxidoreductase domain"/>
    <property type="match status" value="1"/>
</dbReference>
<keyword evidence="3" id="KW-1185">Reference proteome</keyword>
<evidence type="ECO:0000313" key="3">
    <source>
        <dbReference type="Proteomes" id="UP000273001"/>
    </source>
</evidence>
<dbReference type="Pfam" id="PF00248">
    <property type="entry name" value="Aldo_ket_red"/>
    <property type="match status" value="1"/>
</dbReference>
<evidence type="ECO:0000313" key="2">
    <source>
        <dbReference type="EMBL" id="AYD89750.1"/>
    </source>
</evidence>
<dbReference type="InterPro" id="IPR036812">
    <property type="entry name" value="NAD(P)_OxRdtase_dom_sf"/>
</dbReference>
<dbReference type="InterPro" id="IPR050523">
    <property type="entry name" value="AKR_Detox_Biosynth"/>
</dbReference>
<proteinExistence type="predicted"/>
<feature type="domain" description="NADP-dependent oxidoreductase" evidence="1">
    <location>
        <begin position="27"/>
        <end position="332"/>
    </location>
</feature>
<sequence>MSASVPAELAAAGALDASREPSPPVGIALGTMQLGTRVPADRAYDILDAYLDLGGQWLDTANCYAFWLSDTGLGGQSETVIGDWLARRGARDKVLLSTKVGAEPTRPGGFPAHAEGLAPEVVRDRLRGSLQRLRTDRVDLYWAHMEDRSRPVPEVADTFADLVAQGLTSRIGLSNHPTWFAAAAKVHAESKGAAAFTALQLRESYLHHRPDVEVEGENHPHGMMTIGSKDFAARNGVDLWAYTPLLTGLYEHPDRPLPTAYDHPGTYARLEALRTWSRELGVRPSQLVIALLIAQEPSIRPIVGVSSVAQVRDAVEAARLSLPEEALRSLNAAG</sequence>
<dbReference type="Proteomes" id="UP000273001">
    <property type="component" value="Chromosome"/>
</dbReference>
<dbReference type="SUPFAM" id="SSF51430">
    <property type="entry name" value="NAD(P)-linked oxidoreductase"/>
    <property type="match status" value="1"/>
</dbReference>
<dbReference type="PANTHER" id="PTHR43364">
    <property type="entry name" value="NADH-SPECIFIC METHYLGLYOXAL REDUCTASE-RELATED"/>
    <property type="match status" value="1"/>
</dbReference>
<name>A0ABM6Z3A9_9ACTO</name>
<dbReference type="RefSeq" id="WP_120204408.1">
    <property type="nucleotide sequence ID" value="NZ_CP032514.1"/>
</dbReference>
<dbReference type="PANTHER" id="PTHR43364:SF6">
    <property type="entry name" value="OXIDOREDUCTASE-RELATED"/>
    <property type="match status" value="1"/>
</dbReference>
<dbReference type="EMBL" id="CP032514">
    <property type="protein sequence ID" value="AYD89750.1"/>
    <property type="molecule type" value="Genomic_DNA"/>
</dbReference>
<organism evidence="2 3">
    <name type="scientific">Actinomyces lilanjuaniae</name>
    <dbReference type="NCBI Taxonomy" id="2321394"/>
    <lineage>
        <taxon>Bacteria</taxon>
        <taxon>Bacillati</taxon>
        <taxon>Actinomycetota</taxon>
        <taxon>Actinomycetes</taxon>
        <taxon>Actinomycetales</taxon>
        <taxon>Actinomycetaceae</taxon>
        <taxon>Actinomyces</taxon>
    </lineage>
</organism>
<accession>A0ABM6Z3A9</accession>
<dbReference type="InterPro" id="IPR023210">
    <property type="entry name" value="NADP_OxRdtase_dom"/>
</dbReference>
<gene>
    <name evidence="2" type="ORF">D5R93_06280</name>
</gene>
<reference evidence="2 3" key="1">
    <citation type="submission" date="2018-09" db="EMBL/GenBank/DDBJ databases">
        <authorList>
            <person name="Li J."/>
        </authorList>
    </citation>
    <scope>NUCLEOTIDE SEQUENCE [LARGE SCALE GENOMIC DNA]</scope>
    <source>
        <strain evidence="2 3">2129</strain>
    </source>
</reference>
<protein>
    <submittedName>
        <fullName evidence="2">Aldo/keto reductase</fullName>
    </submittedName>
</protein>